<evidence type="ECO:0000313" key="2">
    <source>
        <dbReference type="Proteomes" id="UP001374535"/>
    </source>
</evidence>
<proteinExistence type="predicted"/>
<dbReference type="EMBL" id="CP144691">
    <property type="protein sequence ID" value="WVY92353.1"/>
    <property type="molecule type" value="Genomic_DNA"/>
</dbReference>
<keyword evidence="2" id="KW-1185">Reference proteome</keyword>
<accession>A0AAQ3RGW9</accession>
<protein>
    <submittedName>
        <fullName evidence="1">Uncharacterized protein</fullName>
    </submittedName>
</protein>
<dbReference type="AlphaFoldDB" id="A0AAQ3RGW9"/>
<evidence type="ECO:0000313" key="1">
    <source>
        <dbReference type="EMBL" id="WVY92353.1"/>
    </source>
</evidence>
<organism evidence="1 2">
    <name type="scientific">Vigna mungo</name>
    <name type="common">Black gram</name>
    <name type="synonym">Phaseolus mungo</name>
    <dbReference type="NCBI Taxonomy" id="3915"/>
    <lineage>
        <taxon>Eukaryota</taxon>
        <taxon>Viridiplantae</taxon>
        <taxon>Streptophyta</taxon>
        <taxon>Embryophyta</taxon>
        <taxon>Tracheophyta</taxon>
        <taxon>Spermatophyta</taxon>
        <taxon>Magnoliopsida</taxon>
        <taxon>eudicotyledons</taxon>
        <taxon>Gunneridae</taxon>
        <taxon>Pentapetalae</taxon>
        <taxon>rosids</taxon>
        <taxon>fabids</taxon>
        <taxon>Fabales</taxon>
        <taxon>Fabaceae</taxon>
        <taxon>Papilionoideae</taxon>
        <taxon>50 kb inversion clade</taxon>
        <taxon>NPAAA clade</taxon>
        <taxon>indigoferoid/millettioid clade</taxon>
        <taxon>Phaseoleae</taxon>
        <taxon>Vigna</taxon>
    </lineage>
</organism>
<name>A0AAQ3RGW9_VIGMU</name>
<sequence length="111" mass="13412">MLPTRTKQRSPFNRTRIKWHCFNNPLSLPELTCPTQKIYHAGKMFCFWFNPKFFFHHIEIFLTLLNFSSVCTCRKNRYEGYAVRCNVFLQHQFKKPERLSFNTMLCIACNH</sequence>
<reference evidence="1 2" key="1">
    <citation type="journal article" date="2023" name="Life. Sci Alliance">
        <title>Evolutionary insights into 3D genome organization and epigenetic landscape of Vigna mungo.</title>
        <authorList>
            <person name="Junaid A."/>
            <person name="Singh B."/>
            <person name="Bhatia S."/>
        </authorList>
    </citation>
    <scope>NUCLEOTIDE SEQUENCE [LARGE SCALE GENOMIC DNA]</scope>
    <source>
        <strain evidence="1">Urdbean</strain>
    </source>
</reference>
<gene>
    <name evidence="1" type="ORF">V8G54_031441</name>
</gene>
<dbReference type="Proteomes" id="UP001374535">
    <property type="component" value="Chromosome 10"/>
</dbReference>